<dbReference type="Proteomes" id="UP001215280">
    <property type="component" value="Unassembled WGS sequence"/>
</dbReference>
<dbReference type="AlphaFoldDB" id="A0AAD7NGX1"/>
<proteinExistence type="predicted"/>
<organism evidence="1 2">
    <name type="scientific">Mycena maculata</name>
    <dbReference type="NCBI Taxonomy" id="230809"/>
    <lineage>
        <taxon>Eukaryota</taxon>
        <taxon>Fungi</taxon>
        <taxon>Dikarya</taxon>
        <taxon>Basidiomycota</taxon>
        <taxon>Agaricomycotina</taxon>
        <taxon>Agaricomycetes</taxon>
        <taxon>Agaricomycetidae</taxon>
        <taxon>Agaricales</taxon>
        <taxon>Marasmiineae</taxon>
        <taxon>Mycenaceae</taxon>
        <taxon>Mycena</taxon>
    </lineage>
</organism>
<dbReference type="SUPFAM" id="SSF55144">
    <property type="entry name" value="LigT-like"/>
    <property type="match status" value="1"/>
</dbReference>
<evidence type="ECO:0000313" key="1">
    <source>
        <dbReference type="EMBL" id="KAJ7759393.1"/>
    </source>
</evidence>
<dbReference type="InterPro" id="IPR009097">
    <property type="entry name" value="Cyclic_Pdiesterase"/>
</dbReference>
<comment type="caution">
    <text evidence="1">The sequence shown here is derived from an EMBL/GenBank/DDBJ whole genome shotgun (WGS) entry which is preliminary data.</text>
</comment>
<accession>A0AAD7NGX1</accession>
<gene>
    <name evidence="1" type="ORF">DFH07DRAFT_445409</name>
</gene>
<sequence length="103" mass="11247">MTALEMTRSRTADEIALLVNQLRAVAPSTVNNPVGHRTRLIKPFLCFNTIAVALTFIPAVEVSAPGHINPYTYNHMLFDHERTSGAEIGSCYAVPSAHITIGR</sequence>
<name>A0AAD7NGX1_9AGAR</name>
<keyword evidence="2" id="KW-1185">Reference proteome</keyword>
<dbReference type="EMBL" id="JARJLG010000052">
    <property type="protein sequence ID" value="KAJ7759393.1"/>
    <property type="molecule type" value="Genomic_DNA"/>
</dbReference>
<reference evidence="1" key="1">
    <citation type="submission" date="2023-03" db="EMBL/GenBank/DDBJ databases">
        <title>Massive genome expansion in bonnet fungi (Mycena s.s.) driven by repeated elements and novel gene families across ecological guilds.</title>
        <authorList>
            <consortium name="Lawrence Berkeley National Laboratory"/>
            <person name="Harder C.B."/>
            <person name="Miyauchi S."/>
            <person name="Viragh M."/>
            <person name="Kuo A."/>
            <person name="Thoen E."/>
            <person name="Andreopoulos B."/>
            <person name="Lu D."/>
            <person name="Skrede I."/>
            <person name="Drula E."/>
            <person name="Henrissat B."/>
            <person name="Morin E."/>
            <person name="Kohler A."/>
            <person name="Barry K."/>
            <person name="LaButti K."/>
            <person name="Morin E."/>
            <person name="Salamov A."/>
            <person name="Lipzen A."/>
            <person name="Mereny Z."/>
            <person name="Hegedus B."/>
            <person name="Baldrian P."/>
            <person name="Stursova M."/>
            <person name="Weitz H."/>
            <person name="Taylor A."/>
            <person name="Grigoriev I.V."/>
            <person name="Nagy L.G."/>
            <person name="Martin F."/>
            <person name="Kauserud H."/>
        </authorList>
    </citation>
    <scope>NUCLEOTIDE SEQUENCE</scope>
    <source>
        <strain evidence="1">CBHHK188m</strain>
    </source>
</reference>
<evidence type="ECO:0000313" key="2">
    <source>
        <dbReference type="Proteomes" id="UP001215280"/>
    </source>
</evidence>
<protein>
    <submittedName>
        <fullName evidence="1">Uncharacterized protein</fullName>
    </submittedName>
</protein>